<organism evidence="1 2">
    <name type="scientific">Brevibacillus porteri</name>
    <dbReference type="NCBI Taxonomy" id="2126350"/>
    <lineage>
        <taxon>Bacteria</taxon>
        <taxon>Bacillati</taxon>
        <taxon>Bacillota</taxon>
        <taxon>Bacilli</taxon>
        <taxon>Bacillales</taxon>
        <taxon>Paenibacillaceae</taxon>
        <taxon>Brevibacillus</taxon>
    </lineage>
</organism>
<comment type="caution">
    <text evidence="1">The sequence shown here is derived from an EMBL/GenBank/DDBJ whole genome shotgun (WGS) entry which is preliminary data.</text>
</comment>
<dbReference type="GeneID" id="95754637"/>
<dbReference type="Proteomes" id="UP000241645">
    <property type="component" value="Unassembled WGS sequence"/>
</dbReference>
<evidence type="ECO:0000313" key="1">
    <source>
        <dbReference type="EMBL" id="PSK01174.1"/>
    </source>
</evidence>
<accession>A0ABX5FFP0</accession>
<proteinExistence type="predicted"/>
<dbReference type="EMBL" id="PXZO01000089">
    <property type="protein sequence ID" value="PSK01174.1"/>
    <property type="molecule type" value="Genomic_DNA"/>
</dbReference>
<evidence type="ECO:0000313" key="2">
    <source>
        <dbReference type="Proteomes" id="UP000241645"/>
    </source>
</evidence>
<protein>
    <submittedName>
        <fullName evidence="1">Uncharacterized protein</fullName>
    </submittedName>
</protein>
<gene>
    <name evidence="1" type="ORF">C7R92_31740</name>
</gene>
<dbReference type="RefSeq" id="WP_106836889.1">
    <property type="nucleotide sequence ID" value="NZ_JARMEW010000069.1"/>
</dbReference>
<reference evidence="1 2" key="1">
    <citation type="submission" date="2018-03" db="EMBL/GenBank/DDBJ databases">
        <title>Brevisbacillus phylogenomics.</title>
        <authorList>
            <person name="Dunlap C."/>
        </authorList>
    </citation>
    <scope>NUCLEOTIDE SEQUENCE [LARGE SCALE GENOMIC DNA]</scope>
    <source>
        <strain evidence="1 2">NRRL B-41110</strain>
    </source>
</reference>
<sequence>MNRESIVLKLTNNTYHITFNEDGTATAITEKNKNGIAGYIKFTNCPEGHKRTVEAAKALYVRG</sequence>
<name>A0ABX5FFP0_9BACL</name>
<keyword evidence="2" id="KW-1185">Reference proteome</keyword>